<dbReference type="EMBL" id="BGPR01093947">
    <property type="protein sequence ID" value="GBM32873.1"/>
    <property type="molecule type" value="Genomic_DNA"/>
</dbReference>
<dbReference type="AlphaFoldDB" id="A0A4Y2EUH7"/>
<dbReference type="Proteomes" id="UP000499080">
    <property type="component" value="Unassembled WGS sequence"/>
</dbReference>
<organism evidence="1 5">
    <name type="scientific">Araneus ventricosus</name>
    <name type="common">Orbweaver spider</name>
    <name type="synonym">Epeira ventricosa</name>
    <dbReference type="NCBI Taxonomy" id="182803"/>
    <lineage>
        <taxon>Eukaryota</taxon>
        <taxon>Metazoa</taxon>
        <taxon>Ecdysozoa</taxon>
        <taxon>Arthropoda</taxon>
        <taxon>Chelicerata</taxon>
        <taxon>Arachnida</taxon>
        <taxon>Araneae</taxon>
        <taxon>Araneomorphae</taxon>
        <taxon>Entelegynae</taxon>
        <taxon>Araneoidea</taxon>
        <taxon>Araneidae</taxon>
        <taxon>Araneus</taxon>
    </lineage>
</organism>
<evidence type="ECO:0000313" key="3">
    <source>
        <dbReference type="EMBL" id="GBM32907.1"/>
    </source>
</evidence>
<keyword evidence="5" id="KW-1185">Reference proteome</keyword>
<evidence type="ECO:0000313" key="1">
    <source>
        <dbReference type="EMBL" id="GBM32873.1"/>
    </source>
</evidence>
<protein>
    <submittedName>
        <fullName evidence="1">Uncharacterized protein</fullName>
    </submittedName>
</protein>
<evidence type="ECO:0000313" key="4">
    <source>
        <dbReference type="EMBL" id="GBM32930.1"/>
    </source>
</evidence>
<dbReference type="EMBL" id="BGPR01093949">
    <property type="protein sequence ID" value="GBM32884.1"/>
    <property type="molecule type" value="Genomic_DNA"/>
</dbReference>
<name>A0A4Y2EUH7_ARAVE</name>
<dbReference type="EMBL" id="BGPR01093955">
    <property type="protein sequence ID" value="GBM32907.1"/>
    <property type="molecule type" value="Genomic_DNA"/>
</dbReference>
<dbReference type="EMBL" id="BGPR01093960">
    <property type="protein sequence ID" value="GBM32930.1"/>
    <property type="molecule type" value="Genomic_DNA"/>
</dbReference>
<gene>
    <name evidence="3" type="ORF">AVEN_116951_1</name>
    <name evidence="4" type="ORF">AVEN_179650_1</name>
    <name evidence="1" type="ORF">AVEN_232271_1</name>
    <name evidence="2" type="ORF">AVEN_265099_1</name>
</gene>
<evidence type="ECO:0000313" key="5">
    <source>
        <dbReference type="Proteomes" id="UP000499080"/>
    </source>
</evidence>
<accession>A0A4Y2EUH7</accession>
<reference evidence="1 5" key="1">
    <citation type="journal article" date="2019" name="Sci. Rep.">
        <title>Orb-weaving spider Araneus ventricosus genome elucidates the spidroin gene catalogue.</title>
        <authorList>
            <person name="Kono N."/>
            <person name="Nakamura H."/>
            <person name="Ohtoshi R."/>
            <person name="Moran D.A.P."/>
            <person name="Shinohara A."/>
            <person name="Yoshida Y."/>
            <person name="Fujiwara M."/>
            <person name="Mori M."/>
            <person name="Tomita M."/>
            <person name="Arakawa K."/>
        </authorList>
    </citation>
    <scope>NUCLEOTIDE SEQUENCE [LARGE SCALE GENOMIC DNA]</scope>
</reference>
<evidence type="ECO:0000313" key="2">
    <source>
        <dbReference type="EMBL" id="GBM32884.1"/>
    </source>
</evidence>
<proteinExistence type="predicted"/>
<comment type="caution">
    <text evidence="1">The sequence shown here is derived from an EMBL/GenBank/DDBJ whole genome shotgun (WGS) entry which is preliminary data.</text>
</comment>
<sequence length="107" mass="11877">MDAPSGNEAALTARVSIDIPIDFCAQRTTRKEIHSLSLREGNTLSPDIEIVFGHWRKSRVCVTAIKESEGDTLSPEIEIVFLRVCVTAIKEVLHMPVWDGSESLTCH</sequence>